<gene>
    <name evidence="1" type="ORF">H9Q19_02800</name>
</gene>
<evidence type="ECO:0000313" key="2">
    <source>
        <dbReference type="Proteomes" id="UP000680625"/>
    </source>
</evidence>
<keyword evidence="2" id="KW-1185">Reference proteome</keyword>
<name>A0ABX8CEI9_9CHLA</name>
<dbReference type="GeneID" id="301704525"/>
<evidence type="ECO:0000313" key="1">
    <source>
        <dbReference type="EMBL" id="QVE48633.1"/>
    </source>
</evidence>
<reference evidence="1 2" key="1">
    <citation type="submission" date="2020-08" db="EMBL/GenBank/DDBJ databases">
        <title>Isolation and characterization of novel Chlamydia from Siamese crocodiles (Crocodylus siamensis).</title>
        <authorList>
            <person name="Sariya L."/>
        </authorList>
    </citation>
    <scope>NUCLEOTIDE SEQUENCE [LARGE SCALE GENOMIC DNA]</scope>
    <source>
        <strain evidence="1 2">No. 12</strain>
    </source>
</reference>
<protein>
    <submittedName>
        <fullName evidence="1">Uncharacterized protein</fullName>
    </submittedName>
</protein>
<organism evidence="1 2">
    <name type="scientific">Chlamydia crocodili</name>
    <dbReference type="NCBI Taxonomy" id="2766982"/>
    <lineage>
        <taxon>Bacteria</taxon>
        <taxon>Pseudomonadati</taxon>
        <taxon>Chlamydiota</taxon>
        <taxon>Chlamydiia</taxon>
        <taxon>Chlamydiales</taxon>
        <taxon>Chlamydiaceae</taxon>
        <taxon>Chlamydia/Chlamydophila group</taxon>
        <taxon>Chlamydia</taxon>
    </lineage>
</organism>
<dbReference type="RefSeq" id="WP_213240104.1">
    <property type="nucleotide sequence ID" value="NZ_CP060791.1"/>
</dbReference>
<proteinExistence type="predicted"/>
<dbReference type="EMBL" id="CP060791">
    <property type="protein sequence ID" value="QVE48633.1"/>
    <property type="molecule type" value="Genomic_DNA"/>
</dbReference>
<dbReference type="Proteomes" id="UP000680625">
    <property type="component" value="Chromosome"/>
</dbReference>
<accession>A0ABX8CEI9</accession>
<sequence length="62" mass="7253">MKRIIILFASLFLTPIGIQDTKEARSFEAKIWKTISQTYIRECEFPHQEIIEPSFVNPLTLV</sequence>